<feature type="domain" description="Retrotransposon gag" evidence="2">
    <location>
        <begin position="129"/>
        <end position="186"/>
    </location>
</feature>
<dbReference type="Pfam" id="PF03732">
    <property type="entry name" value="Retrotrans_gag"/>
    <property type="match status" value="1"/>
</dbReference>
<dbReference type="EMBL" id="OOIL02000560">
    <property type="protein sequence ID" value="VFQ66832.1"/>
    <property type="molecule type" value="Genomic_DNA"/>
</dbReference>
<feature type="compositionally biased region" description="Basic and acidic residues" evidence="1">
    <location>
        <begin position="14"/>
        <end position="23"/>
    </location>
</feature>
<reference evidence="3 4" key="1">
    <citation type="submission" date="2018-04" db="EMBL/GenBank/DDBJ databases">
        <authorList>
            <person name="Vogel A."/>
        </authorList>
    </citation>
    <scope>NUCLEOTIDE SEQUENCE [LARGE SCALE GENOMIC DNA]</scope>
</reference>
<sequence length="189" mass="21420">MSQAPEHGQAGRQGEQEHVRMHTEASSFMPQQEVPELQVPHPIAVPQAIPLQPQLASNMLNLLQMAGAYVPPPPPPLVVVVTIEKLKKNGAEEFRGNQIADPMVSKRWLERISQALGTLWVPMEQKGDLATALLQDAAYDWWKRTGANVPEPVPWATFDELFREEYVPEHFMEEKQEEFMKFTEGELTL</sequence>
<dbReference type="Proteomes" id="UP000595140">
    <property type="component" value="Unassembled WGS sequence"/>
</dbReference>
<evidence type="ECO:0000313" key="3">
    <source>
        <dbReference type="EMBL" id="VFQ66832.1"/>
    </source>
</evidence>
<dbReference type="InterPro" id="IPR005162">
    <property type="entry name" value="Retrotrans_gag_dom"/>
</dbReference>
<evidence type="ECO:0000259" key="2">
    <source>
        <dbReference type="Pfam" id="PF03732"/>
    </source>
</evidence>
<feature type="region of interest" description="Disordered" evidence="1">
    <location>
        <begin position="1"/>
        <end position="25"/>
    </location>
</feature>
<evidence type="ECO:0000256" key="1">
    <source>
        <dbReference type="SAM" id="MobiDB-lite"/>
    </source>
</evidence>
<name>A0A484KXC3_9ASTE</name>
<accession>A0A484KXC3</accession>
<keyword evidence="4" id="KW-1185">Reference proteome</keyword>
<dbReference type="AlphaFoldDB" id="A0A484KXC3"/>
<evidence type="ECO:0000313" key="4">
    <source>
        <dbReference type="Proteomes" id="UP000595140"/>
    </source>
</evidence>
<protein>
    <recommendedName>
        <fullName evidence="2">Retrotransposon gag domain-containing protein</fullName>
    </recommendedName>
</protein>
<dbReference type="OrthoDB" id="2272416at2759"/>
<organism evidence="3 4">
    <name type="scientific">Cuscuta campestris</name>
    <dbReference type="NCBI Taxonomy" id="132261"/>
    <lineage>
        <taxon>Eukaryota</taxon>
        <taxon>Viridiplantae</taxon>
        <taxon>Streptophyta</taxon>
        <taxon>Embryophyta</taxon>
        <taxon>Tracheophyta</taxon>
        <taxon>Spermatophyta</taxon>
        <taxon>Magnoliopsida</taxon>
        <taxon>eudicotyledons</taxon>
        <taxon>Gunneridae</taxon>
        <taxon>Pentapetalae</taxon>
        <taxon>asterids</taxon>
        <taxon>lamiids</taxon>
        <taxon>Solanales</taxon>
        <taxon>Convolvulaceae</taxon>
        <taxon>Cuscuteae</taxon>
        <taxon>Cuscuta</taxon>
        <taxon>Cuscuta subgen. Grammica</taxon>
        <taxon>Cuscuta sect. Cleistogrammica</taxon>
    </lineage>
</organism>
<gene>
    <name evidence="3" type="ORF">CCAM_LOCUS8608</name>
</gene>
<proteinExistence type="predicted"/>